<dbReference type="Proteomes" id="UP000501076">
    <property type="component" value="Plasmid pFDU301A"/>
</dbReference>
<gene>
    <name evidence="1" type="ORF">FDZ14_30345</name>
</gene>
<geneLocation type="plasmid" evidence="2">
    <name>pfdu301a</name>
</geneLocation>
<accession>A0A6M6E5I0</accession>
<dbReference type="RefSeq" id="WP_171778378.1">
    <property type="nucleotide sequence ID" value="NZ_CP045273.1"/>
</dbReference>
<organism evidence="1 2">
    <name type="scientific">Priestia megaterium</name>
    <name type="common">Bacillus megaterium</name>
    <dbReference type="NCBI Taxonomy" id="1404"/>
    <lineage>
        <taxon>Bacteria</taxon>
        <taxon>Bacillati</taxon>
        <taxon>Bacillota</taxon>
        <taxon>Bacilli</taxon>
        <taxon>Bacillales</taxon>
        <taxon>Bacillaceae</taxon>
        <taxon>Priestia</taxon>
    </lineage>
</organism>
<name>A0A6M6E5I0_PRIMG</name>
<protein>
    <submittedName>
        <fullName evidence="1">Uncharacterized protein</fullName>
    </submittedName>
</protein>
<dbReference type="EMBL" id="CP045273">
    <property type="protein sequence ID" value="QJX80389.1"/>
    <property type="molecule type" value="Genomic_DNA"/>
</dbReference>
<proteinExistence type="predicted"/>
<keyword evidence="1" id="KW-0614">Plasmid</keyword>
<reference evidence="1 2" key="1">
    <citation type="submission" date="2019-10" db="EMBL/GenBank/DDBJ databases">
        <title>Complete genome sequences for adaption low water activity.</title>
        <authorList>
            <person name="Zhao L."/>
            <person name="Zhong J."/>
        </authorList>
    </citation>
    <scope>NUCLEOTIDE SEQUENCE [LARGE SCALE GENOMIC DNA]</scope>
    <source>
        <strain evidence="1 2">FDU301</strain>
        <plasmid evidence="2">pfdu301a</plasmid>
    </source>
</reference>
<evidence type="ECO:0000313" key="2">
    <source>
        <dbReference type="Proteomes" id="UP000501076"/>
    </source>
</evidence>
<dbReference type="AlphaFoldDB" id="A0A6M6E5I0"/>
<sequence length="104" mass="12375">MFKDKKNLTNKKYVIDLLSRCKEWQVGDFEEFTYKHWDLTLIKEEPKYAPYAFALQGVNTIGTGTWGRRYYDANKAILHALNRFNENANIKDQYNTIEEFLISK</sequence>
<evidence type="ECO:0000313" key="1">
    <source>
        <dbReference type="EMBL" id="QJX80389.1"/>
    </source>
</evidence>